<evidence type="ECO:0000259" key="2">
    <source>
        <dbReference type="Pfam" id="PF01471"/>
    </source>
</evidence>
<feature type="chain" id="PRO_5046252495" evidence="1">
    <location>
        <begin position="29"/>
        <end position="143"/>
    </location>
</feature>
<feature type="signal peptide" evidence="1">
    <location>
        <begin position="1"/>
        <end position="28"/>
    </location>
</feature>
<evidence type="ECO:0000313" key="3">
    <source>
        <dbReference type="EMBL" id="WTW29387.1"/>
    </source>
</evidence>
<dbReference type="Pfam" id="PF01471">
    <property type="entry name" value="PG_binding_1"/>
    <property type="match status" value="1"/>
</dbReference>
<sequence>MGKQLASALGALALGAGAVLTSPGAVHAASYPTCNAKKVVSASGSLFTYQPYYTGTGSRNCEMSQGAQSDAVYALQIAIDTCHQDISRDGIYGPETRRAVRAVQDAGDVGVDGVYGPETRKVMKWPLYKGGSGSVQGCSKLGV</sequence>
<dbReference type="SUPFAM" id="SSF47090">
    <property type="entry name" value="PGBD-like"/>
    <property type="match status" value="1"/>
</dbReference>
<evidence type="ECO:0000256" key="1">
    <source>
        <dbReference type="SAM" id="SignalP"/>
    </source>
</evidence>
<gene>
    <name evidence="3" type="ORF">OHU35_26470</name>
</gene>
<keyword evidence="1" id="KW-0732">Signal</keyword>
<name>A0ABZ1MQI0_STREF</name>
<keyword evidence="4" id="KW-1185">Reference proteome</keyword>
<feature type="domain" description="Peptidoglycan binding-like" evidence="2">
    <location>
        <begin position="69"/>
        <end position="123"/>
    </location>
</feature>
<dbReference type="RefSeq" id="WP_189722773.1">
    <property type="nucleotide sequence ID" value="NZ_BMUK01000003.1"/>
</dbReference>
<reference evidence="3 4" key="1">
    <citation type="submission" date="2022-10" db="EMBL/GenBank/DDBJ databases">
        <title>The complete genomes of actinobacterial strains from the NBC collection.</title>
        <authorList>
            <person name="Joergensen T.S."/>
            <person name="Alvarez Arevalo M."/>
            <person name="Sterndorff E.B."/>
            <person name="Faurdal D."/>
            <person name="Vuksanovic O."/>
            <person name="Mourched A.-S."/>
            <person name="Charusanti P."/>
            <person name="Shaw S."/>
            <person name="Blin K."/>
            <person name="Weber T."/>
        </authorList>
    </citation>
    <scope>NUCLEOTIDE SEQUENCE [LARGE SCALE GENOMIC DNA]</scope>
    <source>
        <strain evidence="3 4">NBC_00017</strain>
    </source>
</reference>
<proteinExistence type="predicted"/>
<protein>
    <submittedName>
        <fullName evidence="3">Peptidoglycan-binding protein</fullName>
    </submittedName>
</protein>
<dbReference type="Gene3D" id="1.10.101.10">
    <property type="entry name" value="PGBD-like superfamily/PGBD"/>
    <property type="match status" value="1"/>
</dbReference>
<evidence type="ECO:0000313" key="4">
    <source>
        <dbReference type="Proteomes" id="UP001621512"/>
    </source>
</evidence>
<dbReference type="InterPro" id="IPR036365">
    <property type="entry name" value="PGBD-like_sf"/>
</dbReference>
<organism evidence="3 4">
    <name type="scientific">Streptomyces purpurascens</name>
    <dbReference type="NCBI Taxonomy" id="1924"/>
    <lineage>
        <taxon>Bacteria</taxon>
        <taxon>Bacillati</taxon>
        <taxon>Actinomycetota</taxon>
        <taxon>Actinomycetes</taxon>
        <taxon>Kitasatosporales</taxon>
        <taxon>Streptomycetaceae</taxon>
        <taxon>Streptomyces</taxon>
    </lineage>
</organism>
<accession>A0ABZ1MQI0</accession>
<dbReference type="EMBL" id="CP108341">
    <property type="protein sequence ID" value="WTW29387.1"/>
    <property type="molecule type" value="Genomic_DNA"/>
</dbReference>
<dbReference type="InterPro" id="IPR002477">
    <property type="entry name" value="Peptidoglycan-bd-like"/>
</dbReference>
<dbReference type="Proteomes" id="UP001621512">
    <property type="component" value="Chromosome"/>
</dbReference>
<dbReference type="InterPro" id="IPR036366">
    <property type="entry name" value="PGBDSf"/>
</dbReference>